<evidence type="ECO:0000256" key="4">
    <source>
        <dbReference type="ARBA" id="ARBA00048707"/>
    </source>
</evidence>
<dbReference type="PANTHER" id="PTHR12649:SF11">
    <property type="entry name" value="PEPTIDYL-TRNA HYDROLASE 2, MITOCHONDRIAL"/>
    <property type="match status" value="1"/>
</dbReference>
<dbReference type="Pfam" id="PF01981">
    <property type="entry name" value="PTH2"/>
    <property type="match status" value="1"/>
</dbReference>
<dbReference type="InterPro" id="IPR023476">
    <property type="entry name" value="Pep_tRNA_hydro_II_dom_sf"/>
</dbReference>
<dbReference type="SUPFAM" id="SSF102462">
    <property type="entry name" value="Peptidyl-tRNA hydrolase II"/>
    <property type="match status" value="1"/>
</dbReference>
<dbReference type="EC" id="3.1.1.29" evidence="1"/>
<dbReference type="AlphaFoldDB" id="A0A8K1CKT2"/>
<dbReference type="FunFam" id="3.40.1490.10:FF:000001">
    <property type="entry name" value="Peptidyl-tRNA hydrolase 2"/>
    <property type="match status" value="1"/>
</dbReference>
<evidence type="ECO:0000256" key="1">
    <source>
        <dbReference type="ARBA" id="ARBA00013260"/>
    </source>
</evidence>
<dbReference type="OrthoDB" id="1733656at2759"/>
<proteinExistence type="inferred from homology"/>
<evidence type="ECO:0000256" key="3">
    <source>
        <dbReference type="ARBA" id="ARBA00038050"/>
    </source>
</evidence>
<dbReference type="EMBL" id="SPLM01000038">
    <property type="protein sequence ID" value="TMW64894.1"/>
    <property type="molecule type" value="Genomic_DNA"/>
</dbReference>
<evidence type="ECO:0000256" key="5">
    <source>
        <dbReference type="SAM" id="MobiDB-lite"/>
    </source>
</evidence>
<comment type="catalytic activity">
    <reaction evidence="4">
        <text>an N-acyl-L-alpha-aminoacyl-tRNA + H2O = an N-acyl-L-amino acid + a tRNA + H(+)</text>
        <dbReference type="Rhea" id="RHEA:54448"/>
        <dbReference type="Rhea" id="RHEA-COMP:10123"/>
        <dbReference type="Rhea" id="RHEA-COMP:13883"/>
        <dbReference type="ChEBI" id="CHEBI:15377"/>
        <dbReference type="ChEBI" id="CHEBI:15378"/>
        <dbReference type="ChEBI" id="CHEBI:59874"/>
        <dbReference type="ChEBI" id="CHEBI:78442"/>
        <dbReference type="ChEBI" id="CHEBI:138191"/>
        <dbReference type="EC" id="3.1.1.29"/>
    </reaction>
</comment>
<protein>
    <recommendedName>
        <fullName evidence="1">peptidyl-tRNA hydrolase</fullName>
        <ecNumber evidence="1">3.1.1.29</ecNumber>
    </recommendedName>
</protein>
<dbReference type="GO" id="GO:0005829">
    <property type="term" value="C:cytosol"/>
    <property type="evidence" value="ECO:0007669"/>
    <property type="project" value="TreeGrafter"/>
</dbReference>
<dbReference type="PANTHER" id="PTHR12649">
    <property type="entry name" value="PEPTIDYL-TRNA HYDROLASE 2"/>
    <property type="match status" value="1"/>
</dbReference>
<accession>A0A8K1CKT2</accession>
<evidence type="ECO:0000313" key="6">
    <source>
        <dbReference type="EMBL" id="TMW64894.1"/>
    </source>
</evidence>
<feature type="compositionally biased region" description="Acidic residues" evidence="5">
    <location>
        <begin position="56"/>
        <end position="79"/>
    </location>
</feature>
<reference evidence="6" key="1">
    <citation type="submission" date="2019-03" db="EMBL/GenBank/DDBJ databases">
        <title>Long read genome sequence of the mycoparasitic Pythium oligandrum ATCC 38472 isolated from sugarbeet rhizosphere.</title>
        <authorList>
            <person name="Gaulin E."/>
        </authorList>
    </citation>
    <scope>NUCLEOTIDE SEQUENCE</scope>
    <source>
        <strain evidence="6">ATCC 38472_TT</strain>
    </source>
</reference>
<name>A0A8K1CKT2_PYTOL</name>
<comment type="caution">
    <text evidence="6">The sequence shown here is derived from an EMBL/GenBank/DDBJ whole genome shotgun (WGS) entry which is preliminary data.</text>
</comment>
<evidence type="ECO:0000256" key="2">
    <source>
        <dbReference type="ARBA" id="ARBA00022801"/>
    </source>
</evidence>
<dbReference type="InterPro" id="IPR002833">
    <property type="entry name" value="PTH2"/>
</dbReference>
<gene>
    <name evidence="6" type="ORF">Poli38472_009061</name>
</gene>
<feature type="region of interest" description="Disordered" evidence="5">
    <location>
        <begin position="31"/>
        <end position="79"/>
    </location>
</feature>
<dbReference type="Gene3D" id="3.40.1490.10">
    <property type="entry name" value="Bit1"/>
    <property type="match status" value="1"/>
</dbReference>
<dbReference type="Proteomes" id="UP000794436">
    <property type="component" value="Unassembled WGS sequence"/>
</dbReference>
<evidence type="ECO:0000313" key="7">
    <source>
        <dbReference type="Proteomes" id="UP000794436"/>
    </source>
</evidence>
<keyword evidence="7" id="KW-1185">Reference proteome</keyword>
<keyword evidence="2" id="KW-0378">Hydrolase</keyword>
<dbReference type="GO" id="GO:0004045">
    <property type="term" value="F:peptidyl-tRNA hydrolase activity"/>
    <property type="evidence" value="ECO:0007669"/>
    <property type="project" value="UniProtKB-EC"/>
</dbReference>
<dbReference type="NCBIfam" id="NF003314">
    <property type="entry name" value="PRK04322.1"/>
    <property type="match status" value="1"/>
</dbReference>
<comment type="similarity">
    <text evidence="3">Belongs to the PTH2 family.</text>
</comment>
<dbReference type="NCBIfam" id="TIGR00283">
    <property type="entry name" value="arch_pth2"/>
    <property type="match status" value="1"/>
</dbReference>
<organism evidence="6 7">
    <name type="scientific">Pythium oligandrum</name>
    <name type="common">Mycoparasitic fungus</name>
    <dbReference type="NCBI Taxonomy" id="41045"/>
    <lineage>
        <taxon>Eukaryota</taxon>
        <taxon>Sar</taxon>
        <taxon>Stramenopiles</taxon>
        <taxon>Oomycota</taxon>
        <taxon>Peronosporomycetes</taxon>
        <taxon>Pythiales</taxon>
        <taxon>Pythiaceae</taxon>
        <taxon>Pythium</taxon>
    </lineage>
</organism>
<dbReference type="CDD" id="cd02430">
    <property type="entry name" value="PTH2"/>
    <property type="match status" value="1"/>
</dbReference>
<sequence length="198" mass="21470">MDELAWKCSAAFLLGVATHYVVTKQLQWPSSTINAPSKDATPAPNGSGERKHAAKEEEEEEDDDDYSSSDGEWEGEDEENWEPHKMVLCVRTDLKMGKGKIAAQCCHATLGAYKRALKRTPNAVRAWEMLGQAKVCLKVDSEEEMMALAEAATALGLINYVVADAGRTQIAPNSKTVLAIGPATVPAVNEISGHLKLM</sequence>